<reference evidence="2" key="1">
    <citation type="journal article" date="2015" name="Nat. Genet.">
        <title>The genome and transcriptome of the zoonotic hookworm Ancylostoma ceylanicum identify infection-specific gene families.</title>
        <authorList>
            <person name="Schwarz E.M."/>
            <person name="Hu Y."/>
            <person name="Antoshechkin I."/>
            <person name="Miller M.M."/>
            <person name="Sternberg P.W."/>
            <person name="Aroian R.V."/>
        </authorList>
    </citation>
    <scope>NUCLEOTIDE SEQUENCE</scope>
    <source>
        <strain evidence="2">HY135</strain>
    </source>
</reference>
<sequence length="74" mass="8688">MHHNFRNHRKLPNLRRNNLHQYSNGPVSHFELPVSMSVTMRFGDIENVDFSVKRELGGHLLETTEVLFGMLHTF</sequence>
<keyword evidence="2" id="KW-1185">Reference proteome</keyword>
<organism evidence="1 2">
    <name type="scientific">Ancylostoma ceylanicum</name>
    <dbReference type="NCBI Taxonomy" id="53326"/>
    <lineage>
        <taxon>Eukaryota</taxon>
        <taxon>Metazoa</taxon>
        <taxon>Ecdysozoa</taxon>
        <taxon>Nematoda</taxon>
        <taxon>Chromadorea</taxon>
        <taxon>Rhabditida</taxon>
        <taxon>Rhabditina</taxon>
        <taxon>Rhabditomorpha</taxon>
        <taxon>Strongyloidea</taxon>
        <taxon>Ancylostomatidae</taxon>
        <taxon>Ancylostomatinae</taxon>
        <taxon>Ancylostoma</taxon>
    </lineage>
</organism>
<proteinExistence type="predicted"/>
<dbReference type="EMBL" id="JARK01001385">
    <property type="protein sequence ID" value="EYC11887.1"/>
    <property type="molecule type" value="Genomic_DNA"/>
</dbReference>
<evidence type="ECO:0000313" key="2">
    <source>
        <dbReference type="Proteomes" id="UP000024635"/>
    </source>
</evidence>
<dbReference type="AlphaFoldDB" id="A0A016UAL2"/>
<dbReference type="OrthoDB" id="248120at2759"/>
<comment type="caution">
    <text evidence="1">The sequence shown here is derived from an EMBL/GenBank/DDBJ whole genome shotgun (WGS) entry which is preliminary data.</text>
</comment>
<gene>
    <name evidence="1" type="primary">Acey_s0049.g1830</name>
    <name evidence="1" type="ORF">Y032_0049g1830</name>
</gene>
<name>A0A016UAL2_9BILA</name>
<dbReference type="Proteomes" id="UP000024635">
    <property type="component" value="Unassembled WGS sequence"/>
</dbReference>
<evidence type="ECO:0000313" key="1">
    <source>
        <dbReference type="EMBL" id="EYC11887.1"/>
    </source>
</evidence>
<protein>
    <submittedName>
        <fullName evidence="1">Uncharacterized protein</fullName>
    </submittedName>
</protein>
<accession>A0A016UAL2</accession>